<proteinExistence type="predicted"/>
<evidence type="ECO:0000313" key="2">
    <source>
        <dbReference type="EMBL" id="GFN89465.1"/>
    </source>
</evidence>
<organism evidence="2 3">
    <name type="scientific">Plakobranchus ocellatus</name>
    <dbReference type="NCBI Taxonomy" id="259542"/>
    <lineage>
        <taxon>Eukaryota</taxon>
        <taxon>Metazoa</taxon>
        <taxon>Spiralia</taxon>
        <taxon>Lophotrochozoa</taxon>
        <taxon>Mollusca</taxon>
        <taxon>Gastropoda</taxon>
        <taxon>Heterobranchia</taxon>
        <taxon>Euthyneura</taxon>
        <taxon>Panpulmonata</taxon>
        <taxon>Sacoglossa</taxon>
        <taxon>Placobranchoidea</taxon>
        <taxon>Plakobranchidae</taxon>
        <taxon>Plakobranchus</taxon>
    </lineage>
</organism>
<sequence length="117" mass="12678">MTILFIILRSLYATTPGPSSDRAVKNAEDLSATAKTWSEGANIVSFDESPDDPPTSRSLRSGASSGGWHIPDDTDLASGYDWNQRVKGGPPRDPRGKNAIRISFNFSKNFSSDLCTL</sequence>
<feature type="region of interest" description="Disordered" evidence="1">
    <location>
        <begin position="41"/>
        <end position="72"/>
    </location>
</feature>
<keyword evidence="3" id="KW-1185">Reference proteome</keyword>
<name>A0AAV3YQQ0_9GAST</name>
<evidence type="ECO:0000313" key="3">
    <source>
        <dbReference type="Proteomes" id="UP000735302"/>
    </source>
</evidence>
<evidence type="ECO:0000256" key="1">
    <source>
        <dbReference type="SAM" id="MobiDB-lite"/>
    </source>
</evidence>
<dbReference type="EMBL" id="BLXT01001935">
    <property type="protein sequence ID" value="GFN89465.1"/>
    <property type="molecule type" value="Genomic_DNA"/>
</dbReference>
<comment type="caution">
    <text evidence="2">The sequence shown here is derived from an EMBL/GenBank/DDBJ whole genome shotgun (WGS) entry which is preliminary data.</text>
</comment>
<feature type="region of interest" description="Disordered" evidence="1">
    <location>
        <begin position="79"/>
        <end position="98"/>
    </location>
</feature>
<feature type="compositionally biased region" description="Low complexity" evidence="1">
    <location>
        <begin position="56"/>
        <end position="67"/>
    </location>
</feature>
<reference evidence="2 3" key="1">
    <citation type="journal article" date="2021" name="Elife">
        <title>Chloroplast acquisition without the gene transfer in kleptoplastic sea slugs, Plakobranchus ocellatus.</title>
        <authorList>
            <person name="Maeda T."/>
            <person name="Takahashi S."/>
            <person name="Yoshida T."/>
            <person name="Shimamura S."/>
            <person name="Takaki Y."/>
            <person name="Nagai Y."/>
            <person name="Toyoda A."/>
            <person name="Suzuki Y."/>
            <person name="Arimoto A."/>
            <person name="Ishii H."/>
            <person name="Satoh N."/>
            <person name="Nishiyama T."/>
            <person name="Hasebe M."/>
            <person name="Maruyama T."/>
            <person name="Minagawa J."/>
            <person name="Obokata J."/>
            <person name="Shigenobu S."/>
        </authorList>
    </citation>
    <scope>NUCLEOTIDE SEQUENCE [LARGE SCALE GENOMIC DNA]</scope>
</reference>
<dbReference type="Proteomes" id="UP000735302">
    <property type="component" value="Unassembled WGS sequence"/>
</dbReference>
<dbReference type="AlphaFoldDB" id="A0AAV3YQQ0"/>
<accession>A0AAV3YQQ0</accession>
<gene>
    <name evidence="2" type="ORF">PoB_001597100</name>
</gene>
<protein>
    <submittedName>
        <fullName evidence="2">Uncharacterized protein</fullName>
    </submittedName>
</protein>